<reference evidence="2 3" key="1">
    <citation type="journal article" date="2012" name="Science">
        <title>The Paleozoic origin of enzymatic lignin decomposition reconstructed from 31 fungal genomes.</title>
        <authorList>
            <person name="Floudas D."/>
            <person name="Binder M."/>
            <person name="Riley R."/>
            <person name="Barry K."/>
            <person name="Blanchette R.A."/>
            <person name="Henrissat B."/>
            <person name="Martinez A.T."/>
            <person name="Otillar R."/>
            <person name="Spatafora J.W."/>
            <person name="Yadav J.S."/>
            <person name="Aerts A."/>
            <person name="Benoit I."/>
            <person name="Boyd A."/>
            <person name="Carlson A."/>
            <person name="Copeland A."/>
            <person name="Coutinho P.M."/>
            <person name="de Vries R.P."/>
            <person name="Ferreira P."/>
            <person name="Findley K."/>
            <person name="Foster B."/>
            <person name="Gaskell J."/>
            <person name="Glotzer D."/>
            <person name="Gorecki P."/>
            <person name="Heitman J."/>
            <person name="Hesse C."/>
            <person name="Hori C."/>
            <person name="Igarashi K."/>
            <person name="Jurgens J.A."/>
            <person name="Kallen N."/>
            <person name="Kersten P."/>
            <person name="Kohler A."/>
            <person name="Kuees U."/>
            <person name="Kumar T.K.A."/>
            <person name="Kuo A."/>
            <person name="LaButti K."/>
            <person name="Larrondo L.F."/>
            <person name="Lindquist E."/>
            <person name="Ling A."/>
            <person name="Lombard V."/>
            <person name="Lucas S."/>
            <person name="Lundell T."/>
            <person name="Martin R."/>
            <person name="McLaughlin D.J."/>
            <person name="Morgenstern I."/>
            <person name="Morin E."/>
            <person name="Murat C."/>
            <person name="Nagy L.G."/>
            <person name="Nolan M."/>
            <person name="Ohm R.A."/>
            <person name="Patyshakuliyeva A."/>
            <person name="Rokas A."/>
            <person name="Ruiz-Duenas F.J."/>
            <person name="Sabat G."/>
            <person name="Salamov A."/>
            <person name="Samejima M."/>
            <person name="Schmutz J."/>
            <person name="Slot J.C."/>
            <person name="St John F."/>
            <person name="Stenlid J."/>
            <person name="Sun H."/>
            <person name="Sun S."/>
            <person name="Syed K."/>
            <person name="Tsang A."/>
            <person name="Wiebenga A."/>
            <person name="Young D."/>
            <person name="Pisabarro A."/>
            <person name="Eastwood D.C."/>
            <person name="Martin F."/>
            <person name="Cullen D."/>
            <person name="Grigoriev I.V."/>
            <person name="Hibbett D.S."/>
        </authorList>
    </citation>
    <scope>NUCLEOTIDE SEQUENCE [LARGE SCALE GENOMIC DNA]</scope>
    <source>
        <strain evidence="2 3">ATCC 11539</strain>
    </source>
</reference>
<evidence type="ECO:0000313" key="3">
    <source>
        <dbReference type="Proteomes" id="UP000030669"/>
    </source>
</evidence>
<dbReference type="KEGG" id="gtr:GLOTRDRAFT_119687"/>
<dbReference type="OrthoDB" id="2675777at2759"/>
<accession>S7QKC0</accession>
<sequence>MEHQLARRFSASKSSEERSPSKENSNIIESAVVPRITKSPLEPLRLENSPEMDSPLSQQKEDSKHKLFAGVLITSPPLSKDTTLVPKSESLHSGGKLTTAPQASRTLPDVSSKSLHAPLPAHNSVGDKPHLPSRALDPKVPEQSAPTMTSNTAINHSPFSLAAALSLTFANNKHHEPPAGTISRAVAPVIPQKRKAQVLKPHRLLRRKADVIAKQKEIDAQLSNVPANAIISPEEFDSALETEVAPVSLSSNRAALWSKVDSRHPDLLQLVTGPDLQKHPRNDDSQTEHDFSTESNRLVPRQGVLINAQERPRIVPHQSRTVMFAERLESMFGFGSLDRGSSKRKPGKARNYTLRSRYGSPATGAAFALQEDGAAASEPESGAVTESTADYFDQDEEAFSLVLENPLGNDETEARSAVPLLTSEPAILAEEPRAASAASSTYVPLVGEVDKPSSYKLDLAIIDDWVKALLKLAKGKIRLEREDMQFISNILEEVKHALASLDPEILQSSGLRQAITDISQLPKNDIPFDDEHGLRARATELLGLAQSQQTA</sequence>
<gene>
    <name evidence="2" type="ORF">GLOTRDRAFT_119687</name>
</gene>
<dbReference type="Proteomes" id="UP000030669">
    <property type="component" value="Unassembled WGS sequence"/>
</dbReference>
<feature type="compositionally biased region" description="Polar residues" evidence="1">
    <location>
        <begin position="99"/>
        <end position="114"/>
    </location>
</feature>
<dbReference type="HOGENOM" id="CLU_494363_0_0_1"/>
<dbReference type="AlphaFoldDB" id="S7QKC0"/>
<name>S7QKC0_GLOTA</name>
<evidence type="ECO:0000313" key="2">
    <source>
        <dbReference type="EMBL" id="EPQ59688.1"/>
    </source>
</evidence>
<feature type="region of interest" description="Disordered" evidence="1">
    <location>
        <begin position="78"/>
        <end position="153"/>
    </location>
</feature>
<evidence type="ECO:0000256" key="1">
    <source>
        <dbReference type="SAM" id="MobiDB-lite"/>
    </source>
</evidence>
<feature type="region of interest" description="Disordered" evidence="1">
    <location>
        <begin position="272"/>
        <end position="298"/>
    </location>
</feature>
<feature type="compositionally biased region" description="Polar residues" evidence="1">
    <location>
        <begin position="144"/>
        <end position="153"/>
    </location>
</feature>
<proteinExistence type="predicted"/>
<dbReference type="EMBL" id="KB469297">
    <property type="protein sequence ID" value="EPQ59688.1"/>
    <property type="molecule type" value="Genomic_DNA"/>
</dbReference>
<dbReference type="GeneID" id="19300572"/>
<feature type="region of interest" description="Disordered" evidence="1">
    <location>
        <begin position="1"/>
        <end position="63"/>
    </location>
</feature>
<protein>
    <submittedName>
        <fullName evidence="2">Uncharacterized protein</fullName>
    </submittedName>
</protein>
<organism evidence="2 3">
    <name type="scientific">Gloeophyllum trabeum (strain ATCC 11539 / FP-39264 / Madison 617)</name>
    <name type="common">Brown rot fungus</name>
    <dbReference type="NCBI Taxonomy" id="670483"/>
    <lineage>
        <taxon>Eukaryota</taxon>
        <taxon>Fungi</taxon>
        <taxon>Dikarya</taxon>
        <taxon>Basidiomycota</taxon>
        <taxon>Agaricomycotina</taxon>
        <taxon>Agaricomycetes</taxon>
        <taxon>Gloeophyllales</taxon>
        <taxon>Gloeophyllaceae</taxon>
        <taxon>Gloeophyllum</taxon>
    </lineage>
</organism>
<dbReference type="RefSeq" id="XP_007862606.1">
    <property type="nucleotide sequence ID" value="XM_007864415.1"/>
</dbReference>
<feature type="compositionally biased region" description="Basic and acidic residues" evidence="1">
    <location>
        <begin position="125"/>
        <end position="140"/>
    </location>
</feature>
<keyword evidence="3" id="KW-1185">Reference proteome</keyword>
<feature type="compositionally biased region" description="Basic and acidic residues" evidence="1">
    <location>
        <begin position="276"/>
        <end position="292"/>
    </location>
</feature>